<dbReference type="InterPro" id="IPR050483">
    <property type="entry name" value="CoA-transferase_III_domain"/>
</dbReference>
<dbReference type="Gene3D" id="3.30.1540.10">
    <property type="entry name" value="formyl-coa transferase, domain 3"/>
    <property type="match status" value="1"/>
</dbReference>
<gene>
    <name evidence="3" type="ORF">METZ01_LOCUS437309</name>
</gene>
<reference evidence="3" key="1">
    <citation type="submission" date="2018-05" db="EMBL/GenBank/DDBJ databases">
        <authorList>
            <person name="Lanie J.A."/>
            <person name="Ng W.-L."/>
            <person name="Kazmierczak K.M."/>
            <person name="Andrzejewski T.M."/>
            <person name="Davidsen T.M."/>
            <person name="Wayne K.J."/>
            <person name="Tettelin H."/>
            <person name="Glass J.I."/>
            <person name="Rusch D."/>
            <person name="Podicherti R."/>
            <person name="Tsui H.-C.T."/>
            <person name="Winkler M.E."/>
        </authorList>
    </citation>
    <scope>NUCLEOTIDE SEQUENCE</scope>
</reference>
<evidence type="ECO:0000313" key="3">
    <source>
        <dbReference type="EMBL" id="SVD84455.1"/>
    </source>
</evidence>
<dbReference type="GO" id="GO:0008410">
    <property type="term" value="F:CoA-transferase activity"/>
    <property type="evidence" value="ECO:0007669"/>
    <property type="project" value="TreeGrafter"/>
</dbReference>
<feature type="non-terminal residue" evidence="3">
    <location>
        <position position="1"/>
    </location>
</feature>
<dbReference type="Gene3D" id="3.40.50.10540">
    <property type="entry name" value="Crotonobetainyl-coa:carnitine coa-transferase, domain 1"/>
    <property type="match status" value="1"/>
</dbReference>
<dbReference type="InterPro" id="IPR023606">
    <property type="entry name" value="CoA-Trfase_III_dom_1_sf"/>
</dbReference>
<dbReference type="SUPFAM" id="SSF89796">
    <property type="entry name" value="CoA-transferase family III (CaiB/BaiF)"/>
    <property type="match status" value="1"/>
</dbReference>
<dbReference type="PANTHER" id="PTHR48207:SF3">
    <property type="entry name" value="SUCCINATE--HYDROXYMETHYLGLUTARATE COA-TRANSFERASE"/>
    <property type="match status" value="1"/>
</dbReference>
<evidence type="ECO:0000256" key="1">
    <source>
        <dbReference type="ARBA" id="ARBA00022679"/>
    </source>
</evidence>
<sequence>LYQVHTGKPLGRHGLHHPSIAPYGAYPAADGKMVLLSIQNEREWGRLCCEVFGRPELETDPRFDSPFNRGVNRLALDKVVQESFARWSRAELMAELRKAGIACGALNDTDDLMRHPQLRTVEYGTSAGDVSVIAPPVEFSDGHRVYGRVPELGEHSSAIRSEMEEESQDG</sequence>
<dbReference type="InterPro" id="IPR003673">
    <property type="entry name" value="CoA-Trfase_fam_III"/>
</dbReference>
<dbReference type="InterPro" id="IPR044855">
    <property type="entry name" value="CoA-Trfase_III_dom3_sf"/>
</dbReference>
<dbReference type="Pfam" id="PF02515">
    <property type="entry name" value="CoA_transf_3"/>
    <property type="match status" value="1"/>
</dbReference>
<evidence type="ECO:0008006" key="4">
    <source>
        <dbReference type="Google" id="ProtNLM"/>
    </source>
</evidence>
<feature type="region of interest" description="Disordered" evidence="2">
    <location>
        <begin position="151"/>
        <end position="170"/>
    </location>
</feature>
<dbReference type="AlphaFoldDB" id="A0A382YNP4"/>
<accession>A0A382YNP4</accession>
<organism evidence="3">
    <name type="scientific">marine metagenome</name>
    <dbReference type="NCBI Taxonomy" id="408172"/>
    <lineage>
        <taxon>unclassified sequences</taxon>
        <taxon>metagenomes</taxon>
        <taxon>ecological metagenomes</taxon>
    </lineage>
</organism>
<protein>
    <recommendedName>
        <fullName evidence="4">CoA transferase</fullName>
    </recommendedName>
</protein>
<evidence type="ECO:0000256" key="2">
    <source>
        <dbReference type="SAM" id="MobiDB-lite"/>
    </source>
</evidence>
<dbReference type="PANTHER" id="PTHR48207">
    <property type="entry name" value="SUCCINATE--HYDROXYMETHYLGLUTARATE COA-TRANSFERASE"/>
    <property type="match status" value="1"/>
</dbReference>
<proteinExistence type="predicted"/>
<keyword evidence="1" id="KW-0808">Transferase</keyword>
<name>A0A382YNP4_9ZZZZ</name>
<dbReference type="EMBL" id="UINC01177037">
    <property type="protein sequence ID" value="SVD84455.1"/>
    <property type="molecule type" value="Genomic_DNA"/>
</dbReference>